<organism evidence="3 4">
    <name type="scientific">Bacillus cereus</name>
    <dbReference type="NCBI Taxonomy" id="1396"/>
    <lineage>
        <taxon>Bacteria</taxon>
        <taxon>Bacillati</taxon>
        <taxon>Bacillota</taxon>
        <taxon>Bacilli</taxon>
        <taxon>Bacillales</taxon>
        <taxon>Bacillaceae</taxon>
        <taxon>Bacillus</taxon>
        <taxon>Bacillus cereus group</taxon>
    </lineage>
</organism>
<feature type="chain" id="PRO_5044240585" description="Anthrax toxin edema factor central domain-containing protein" evidence="1">
    <location>
        <begin position="25"/>
        <end position="622"/>
    </location>
</feature>
<dbReference type="GO" id="GO:0005576">
    <property type="term" value="C:extracellular region"/>
    <property type="evidence" value="ECO:0007669"/>
    <property type="project" value="InterPro"/>
</dbReference>
<protein>
    <recommendedName>
        <fullName evidence="2">Anthrax toxin edema factor central domain-containing protein</fullName>
    </recommendedName>
</protein>
<dbReference type="SUPFAM" id="SSF81298">
    <property type="entry name" value="Adenylylcyclase toxin (the edema factor)"/>
    <property type="match status" value="1"/>
</dbReference>
<reference evidence="3 4" key="1">
    <citation type="submission" date="2019-10" db="EMBL/GenBank/DDBJ databases">
        <title>Bacillus from the desert of Cuatro Cinegas, Coahuila.</title>
        <authorList>
            <person name="Olmedo-Alvarez G."/>
            <person name="Saldana S."/>
            <person name="Barcelo D."/>
        </authorList>
    </citation>
    <scope>NUCLEOTIDE SEQUENCE [LARGE SCALE GENOMIC DNA]</scope>
    <source>
        <strain evidence="3 4">CH101a_3T</strain>
    </source>
</reference>
<comment type="caution">
    <text evidence="3">The sequence shown here is derived from an EMBL/GenBank/DDBJ whole genome shotgun (WGS) entry which is preliminary data.</text>
</comment>
<dbReference type="EMBL" id="WBPB01000054">
    <property type="protein sequence ID" value="KAB2494314.1"/>
    <property type="molecule type" value="Genomic_DNA"/>
</dbReference>
<evidence type="ECO:0000313" key="4">
    <source>
        <dbReference type="Proteomes" id="UP000477920"/>
    </source>
</evidence>
<sequence>MINKKNLTKLILSLGVAASGAVYFGNIDVQADRNFTREKNEKILDGITVLKGDDAINDSGLVPEHVTEFKKLAHQKNMYILFMPVNKLSTNLIKNGAATKAMSVHGKSSDWGPMGGYVPYDANLSKVYGNAAQVKIGNEDNEDTLSKHQEEISKINLEITNNRIKELTKENIINNPFDSQGLSGNDENGKWLEIDIPKNYKGSSEYQFRIYSKDEIIDSPNQIYEVRYKNIKNSKDKFKPVEVMAKIVDGRPTPLTADYDIFGIFQSLESLIEDNPEFSNTLQEAHKEPNLLKKWRFINNALIQYGLERETDAHRHKNWNDAWLLPKNEIMQAMPHWHIEILDQINKAAMKAGYTGGTVANHATELENVRLPQIALHIFVISPDGATFSTTSWEGTQQLIRNIFASGDYLLYTNRSYNIIASEKNKAQIEALDKMPNDSVFYKELYTLKKNTGTFIAESDTESIWENISDLANSLKNYYSRANLFLATDLGKTMEYILGKKQALKWGEEQVVHLALFHGVKGMNIATKIINQMTQLIDEKKQLIQKGSLEKRELDTLAQQKTAYEKYKTYFEMLLKRMETQIHSELNAEQLSVTVKELLQRLDFNKSEDEGFLEFIKILGNK</sequence>
<dbReference type="InterPro" id="IPR005165">
    <property type="entry name" value="Anthrax_toxin_edema_cen"/>
</dbReference>
<gene>
    <name evidence="3" type="ORF">F8158_20660</name>
</gene>
<feature type="signal peptide" evidence="1">
    <location>
        <begin position="1"/>
        <end position="24"/>
    </location>
</feature>
<name>A0AB34D5T7_BACCE</name>
<dbReference type="GO" id="GO:0008294">
    <property type="term" value="F:calcium- and calmodulin-responsive adenylate cyclase activity"/>
    <property type="evidence" value="ECO:0007669"/>
    <property type="project" value="InterPro"/>
</dbReference>
<dbReference type="Gene3D" id="1.20.140.60">
    <property type="match status" value="1"/>
</dbReference>
<dbReference type="RefSeq" id="WP_151639939.1">
    <property type="nucleotide sequence ID" value="NZ_WBPB01000054.1"/>
</dbReference>
<dbReference type="InterPro" id="IPR035099">
    <property type="entry name" value="Anthrax_toxin_C-terminal"/>
</dbReference>
<proteinExistence type="predicted"/>
<keyword evidence="1" id="KW-0732">Signal</keyword>
<accession>A0AB34D5T7</accession>
<dbReference type="Proteomes" id="UP000477920">
    <property type="component" value="Unassembled WGS sequence"/>
</dbReference>
<dbReference type="Gene3D" id="3.90.1760.10">
    <property type="entry name" value="Anthrax toxin, edema factor, central domain"/>
    <property type="match status" value="1"/>
</dbReference>
<evidence type="ECO:0000256" key="1">
    <source>
        <dbReference type="SAM" id="SignalP"/>
    </source>
</evidence>
<evidence type="ECO:0000259" key="2">
    <source>
        <dbReference type="Pfam" id="PF03497"/>
    </source>
</evidence>
<dbReference type="InterPro" id="IPR037017">
    <property type="entry name" value="Anthrax_toxin_edema_cen_sf"/>
</dbReference>
<dbReference type="Pfam" id="PF03497">
    <property type="entry name" value="Anthrax_toxA"/>
    <property type="match status" value="1"/>
</dbReference>
<dbReference type="AlphaFoldDB" id="A0AB34D5T7"/>
<evidence type="ECO:0000313" key="3">
    <source>
        <dbReference type="EMBL" id="KAB2494314.1"/>
    </source>
</evidence>
<feature type="domain" description="Anthrax toxin edema factor central" evidence="2">
    <location>
        <begin position="53"/>
        <end position="215"/>
    </location>
</feature>